<reference evidence="1 2" key="1">
    <citation type="journal article" date="2021" name="Hortic Res">
        <title>High-quality reference genome and annotation aids understanding of berry development for evergreen blueberry (Vaccinium darrowii).</title>
        <authorList>
            <person name="Yu J."/>
            <person name="Hulse-Kemp A.M."/>
            <person name="Babiker E."/>
            <person name="Staton M."/>
        </authorList>
    </citation>
    <scope>NUCLEOTIDE SEQUENCE [LARGE SCALE GENOMIC DNA]</scope>
    <source>
        <strain evidence="2">cv. NJ 8807/NJ 8810</strain>
        <tissue evidence="1">Young leaf</tissue>
    </source>
</reference>
<organism evidence="1 2">
    <name type="scientific">Vaccinium darrowii</name>
    <dbReference type="NCBI Taxonomy" id="229202"/>
    <lineage>
        <taxon>Eukaryota</taxon>
        <taxon>Viridiplantae</taxon>
        <taxon>Streptophyta</taxon>
        <taxon>Embryophyta</taxon>
        <taxon>Tracheophyta</taxon>
        <taxon>Spermatophyta</taxon>
        <taxon>Magnoliopsida</taxon>
        <taxon>eudicotyledons</taxon>
        <taxon>Gunneridae</taxon>
        <taxon>Pentapetalae</taxon>
        <taxon>asterids</taxon>
        <taxon>Ericales</taxon>
        <taxon>Ericaceae</taxon>
        <taxon>Vaccinioideae</taxon>
        <taxon>Vaccinieae</taxon>
        <taxon>Vaccinium</taxon>
    </lineage>
</organism>
<dbReference type="Proteomes" id="UP000828048">
    <property type="component" value="Chromosome 12"/>
</dbReference>
<dbReference type="EMBL" id="CM037162">
    <property type="protein sequence ID" value="KAH7864072.1"/>
    <property type="molecule type" value="Genomic_DNA"/>
</dbReference>
<gene>
    <name evidence="1" type="ORF">Vadar_025386</name>
</gene>
<sequence length="461" mass="51056">MEYGNKPHTNAHCLVLPFPIQGHINPMLQFSKRLEHKGVRVTLALTHFIFNKTKHSHQSSASSITAETISDGYDGEEAPSIEEYLTRFRCIGSETLTALVEKLRRSGQPVDCIIYDSFVPWALDVAKELGLVGAAFLTQSCAVCNVYYNVFSGGLEIPVTAAEEIRVPGLPPPPLWVADLPSFVGVPESYPALLDVVVSQFANLGEADWVLGNTFHKLEEEVVDWMANIWPMRTIGPTIPSMYLDKRLLNDREYGLSMFNPKTSDCMNWLDQHPNGSVVYVSFGSVAELGLKQMEELTLGLKNTNCYFLWVVRATEEAKLPKNFAAETAEKGLVVSWCPQLEVLAHPGVGCFVTHCGWNSTLEALSLGVPMVGIPQWTDQPTNAKYVMDVWGTGVRARPDGDGLVTGAEVERCVREVMEGERGNEIRKNAMKWRELAKEAVGEGGSSDKNIDEFVTSLIRF</sequence>
<keyword evidence="2" id="KW-1185">Reference proteome</keyword>
<evidence type="ECO:0000313" key="2">
    <source>
        <dbReference type="Proteomes" id="UP000828048"/>
    </source>
</evidence>
<protein>
    <submittedName>
        <fullName evidence="1">Uncharacterized protein</fullName>
    </submittedName>
</protein>
<name>A0ACB7ZGB1_9ERIC</name>
<evidence type="ECO:0000313" key="1">
    <source>
        <dbReference type="EMBL" id="KAH7864072.1"/>
    </source>
</evidence>
<proteinExistence type="predicted"/>
<comment type="caution">
    <text evidence="1">The sequence shown here is derived from an EMBL/GenBank/DDBJ whole genome shotgun (WGS) entry which is preliminary data.</text>
</comment>
<accession>A0ACB7ZGB1</accession>